<sequence>MAFADTRDNLLDMKPKILTTLQAYREYLPSAFHRLPDWRRIIAIGLVADRMIACRHRVNTELITQGGGDLGSLLFGSLTRPSRPWHGNQYRHRNRRRMENVEYKRLMAAGSVGKRLGMLSSRA</sequence>
<proteinExistence type="predicted"/>
<gene>
    <name evidence="1" type="ORF">C9E81_02170</name>
</gene>
<dbReference type="Proteomes" id="UP000273516">
    <property type="component" value="Unassembled WGS sequence"/>
</dbReference>
<accession>A0A3M0MJ31</accession>
<comment type="caution">
    <text evidence="1">The sequence shown here is derived from an EMBL/GenBank/DDBJ whole genome shotgun (WGS) entry which is preliminary data.</text>
</comment>
<dbReference type="AlphaFoldDB" id="A0A3M0MJ31"/>
<dbReference type="EMBL" id="QOKZ01000001">
    <property type="protein sequence ID" value="RMC37578.1"/>
    <property type="molecule type" value="Genomic_DNA"/>
</dbReference>
<protein>
    <submittedName>
        <fullName evidence="1">Uncharacterized protein</fullName>
    </submittedName>
</protein>
<dbReference type="OrthoDB" id="9769739at2"/>
<evidence type="ECO:0000313" key="1">
    <source>
        <dbReference type="EMBL" id="RMC37578.1"/>
    </source>
</evidence>
<name>A0A3M0MJ31_9RHOB</name>
<dbReference type="RefSeq" id="WP_122110664.1">
    <property type="nucleotide sequence ID" value="NZ_QOKZ01000001.1"/>
</dbReference>
<organism evidence="1 2">
    <name type="scientific">Paracoccus alkanivorans</name>
    <dbReference type="NCBI Taxonomy" id="2116655"/>
    <lineage>
        <taxon>Bacteria</taxon>
        <taxon>Pseudomonadati</taxon>
        <taxon>Pseudomonadota</taxon>
        <taxon>Alphaproteobacteria</taxon>
        <taxon>Rhodobacterales</taxon>
        <taxon>Paracoccaceae</taxon>
        <taxon>Paracoccus</taxon>
    </lineage>
</organism>
<evidence type="ECO:0000313" key="2">
    <source>
        <dbReference type="Proteomes" id="UP000273516"/>
    </source>
</evidence>
<keyword evidence="2" id="KW-1185">Reference proteome</keyword>
<reference evidence="1 2" key="1">
    <citation type="submission" date="2018-07" db="EMBL/GenBank/DDBJ databases">
        <authorList>
            <person name="Zhang Y."/>
            <person name="Wang L."/>
            <person name="Ma S."/>
        </authorList>
    </citation>
    <scope>NUCLEOTIDE SEQUENCE [LARGE SCALE GENOMIC DNA]</scope>
    <source>
        <strain evidence="1 2">4-2</strain>
    </source>
</reference>